<reference evidence="2 3" key="1">
    <citation type="submission" date="2022-12" db="EMBL/GenBank/DDBJ databases">
        <title>Chromosome-scale assembly of the Ensete ventricosum genome.</title>
        <authorList>
            <person name="Dussert Y."/>
            <person name="Stocks J."/>
            <person name="Wendawek A."/>
            <person name="Woldeyes F."/>
            <person name="Nichols R.A."/>
            <person name="Borrell J.S."/>
        </authorList>
    </citation>
    <scope>NUCLEOTIDE SEQUENCE [LARGE SCALE GENOMIC DNA]</scope>
    <source>
        <strain evidence="3">cv. Maze</strain>
        <tissue evidence="2">Seeds</tissue>
    </source>
</reference>
<feature type="compositionally biased region" description="Low complexity" evidence="1">
    <location>
        <begin position="31"/>
        <end position="50"/>
    </location>
</feature>
<protein>
    <submittedName>
        <fullName evidence="2">Uncharacterized protein</fullName>
    </submittedName>
</protein>
<dbReference type="AlphaFoldDB" id="A0AAV8QFC9"/>
<sequence length="218" mass="22920">MLVCSSAIVAGTGAGGSSTSTTGNKEPLTRSANNPPAPDASLPAPSSKADGAPIRAVKEAGGEDMEEDHELHLLDHFARHRIGPAPSPDPPRVGLRPKLVVLTGSVATEEQAHKNHGFSVEVGDGEIGHELTTLLTRACFPWKHYVPNQGAGVSAGGEGGANGFSPLPEKSTGFSRKYSVASCIPRRRTDVKIKRMRNPKHPTRVRSANSDLNPDAMP</sequence>
<evidence type="ECO:0000313" key="3">
    <source>
        <dbReference type="Proteomes" id="UP001222027"/>
    </source>
</evidence>
<feature type="compositionally biased region" description="Basic residues" evidence="1">
    <location>
        <begin position="194"/>
        <end position="204"/>
    </location>
</feature>
<name>A0AAV8QFC9_ENSVE</name>
<keyword evidence="3" id="KW-1185">Reference proteome</keyword>
<evidence type="ECO:0000313" key="2">
    <source>
        <dbReference type="EMBL" id="KAJ8477071.1"/>
    </source>
</evidence>
<comment type="caution">
    <text evidence="2">The sequence shown here is derived from an EMBL/GenBank/DDBJ whole genome shotgun (WGS) entry which is preliminary data.</text>
</comment>
<dbReference type="EMBL" id="JAQQAF010000006">
    <property type="protein sequence ID" value="KAJ8477071.1"/>
    <property type="molecule type" value="Genomic_DNA"/>
</dbReference>
<feature type="region of interest" description="Disordered" evidence="1">
    <location>
        <begin position="189"/>
        <end position="218"/>
    </location>
</feature>
<dbReference type="Proteomes" id="UP001222027">
    <property type="component" value="Unassembled WGS sequence"/>
</dbReference>
<feature type="region of interest" description="Disordered" evidence="1">
    <location>
        <begin position="10"/>
        <end position="52"/>
    </location>
</feature>
<proteinExistence type="predicted"/>
<gene>
    <name evidence="2" type="ORF">OPV22_020798</name>
</gene>
<evidence type="ECO:0000256" key="1">
    <source>
        <dbReference type="SAM" id="MobiDB-lite"/>
    </source>
</evidence>
<organism evidence="2 3">
    <name type="scientific">Ensete ventricosum</name>
    <name type="common">Abyssinian banana</name>
    <name type="synonym">Musa ensete</name>
    <dbReference type="NCBI Taxonomy" id="4639"/>
    <lineage>
        <taxon>Eukaryota</taxon>
        <taxon>Viridiplantae</taxon>
        <taxon>Streptophyta</taxon>
        <taxon>Embryophyta</taxon>
        <taxon>Tracheophyta</taxon>
        <taxon>Spermatophyta</taxon>
        <taxon>Magnoliopsida</taxon>
        <taxon>Liliopsida</taxon>
        <taxon>Zingiberales</taxon>
        <taxon>Musaceae</taxon>
        <taxon>Ensete</taxon>
    </lineage>
</organism>
<feature type="compositionally biased region" description="Low complexity" evidence="1">
    <location>
        <begin position="10"/>
        <end position="23"/>
    </location>
</feature>
<accession>A0AAV8QFC9</accession>